<feature type="transmembrane region" description="Helical" evidence="1">
    <location>
        <begin position="914"/>
        <end position="936"/>
    </location>
</feature>
<evidence type="ECO:0000313" key="2">
    <source>
        <dbReference type="EMBL" id="QDV47938.1"/>
    </source>
</evidence>
<dbReference type="PANTHER" id="PTHR32063:SF18">
    <property type="entry name" value="CATION EFFLUX SYSTEM PROTEIN"/>
    <property type="match status" value="1"/>
</dbReference>
<keyword evidence="3" id="KW-1185">Reference proteome</keyword>
<dbReference type="AlphaFoldDB" id="A0A518I4H9"/>
<feature type="transmembrane region" description="Helical" evidence="1">
    <location>
        <begin position="337"/>
        <end position="356"/>
    </location>
</feature>
<evidence type="ECO:0000256" key="1">
    <source>
        <dbReference type="SAM" id="Phobius"/>
    </source>
</evidence>
<protein>
    <submittedName>
        <fullName evidence="2">Multidrug export protein AcrF</fullName>
    </submittedName>
</protein>
<dbReference type="Gene3D" id="3.30.70.1430">
    <property type="entry name" value="Multidrug efflux transporter AcrB pore domain"/>
    <property type="match status" value="2"/>
</dbReference>
<dbReference type="SUPFAM" id="SSF82866">
    <property type="entry name" value="Multidrug efflux transporter AcrB transmembrane domain"/>
    <property type="match status" value="2"/>
</dbReference>
<dbReference type="SUPFAM" id="SSF82714">
    <property type="entry name" value="Multidrug efflux transporter AcrB TolC docking domain, DN and DC subdomains"/>
    <property type="match status" value="2"/>
</dbReference>
<dbReference type="InterPro" id="IPR027463">
    <property type="entry name" value="AcrB_DN_DC_subdom"/>
</dbReference>
<evidence type="ECO:0000313" key="3">
    <source>
        <dbReference type="Proteomes" id="UP000319004"/>
    </source>
</evidence>
<feature type="transmembrane region" description="Helical" evidence="1">
    <location>
        <begin position="363"/>
        <end position="386"/>
    </location>
</feature>
<dbReference type="KEGG" id="snep:Enr13x_78500"/>
<sequence>MSLAAISIEKRAITYFGILLIVVGGVFCYFQLGQLEDPEFSVKTAAITTTYPGASAEQVELEVTDRIETKLQEMAEVKAVYSNSRPGLSIIKVDIKSNYWSERLPQVWDVLRKKVADIEPTLPPGAGKPKVGDDFGYVFGFLLAVSSDGYSYAELERYVKDMRKELSVVKGVARVDFWGVQQKRIYLDVSSSQLAELNITPAQFIQTLQSQNMVVDAGNVDYQTQRMRVTPTGEFGTPEEIGELAITSVVNGQDEIIRIRDLATINVGYIDPPTQLLRHNGREAIALAIAPAAGENVVEVGTRIDTRINELLAELPVGINIERISWQSDQVSESIRAFMVSLLEAVAIVLALLAFTMGIRPGIIIGISGLVFPILGTFIVMAIMGIDLHRISLGAMIIAMGMMVDNAIVVTDGIMVRIAKGMDRKQAAIEAADAPAIPLLGATIVACMAFYPIFASSYDTGEYAGSLFTVVAISLLLSWVFCQTIGPLLCMAMLPDPKQGQETTAPYQGTLYQKFRKLLSLTIRHRFLFLASMVGLLAVSVFGFRWVPQLYFPDSSRLQVMIDYWAPEGTRIQQTSADLQRIEAYVQQHEATTSVSAFVGKGPPRFYLPVSAEDPYTSYAQIIVNTKSLDGVNELLADTDAWVKENVPEAMVRVRKYAVGAFDDWKIEARFSGPANADPETLRRLAEEGAQILRDTPLAKEVRVNWRERVQALSPQYNQERARWAGVSRDDLARVMKRASDGVVVGQYRQDDDLIPIVARSVESERQRAATSLEELQVTPKLSTHSVPVSQVIDGIEVPWEDPIIWRWDRRRAITVQCSPNSTTAPTLRNAIVDKFDAIELPPGYRLDWDGEYWSAKQSQEALAPGIVPAVVIMLFILVALFNGFRPMLICIGVIPFVMIGITGGMLLTQTPFGFIALLGAMSLSGMMIKNAVVLLDEVNANLGKGLTPYNAVVEAGVSRLSPVVNAAGTTVLGVLPMLQDVFWVALAVTIFFGLIVGTGLTMVMVPTLYATLYRIPYDGPSGRSPEPPGSAEG</sequence>
<dbReference type="PANTHER" id="PTHR32063">
    <property type="match status" value="1"/>
</dbReference>
<feature type="transmembrane region" description="Helical" evidence="1">
    <location>
        <begin position="527"/>
        <end position="547"/>
    </location>
</feature>
<keyword evidence="1" id="KW-0812">Transmembrane</keyword>
<dbReference type="GO" id="GO:0005886">
    <property type="term" value="C:plasma membrane"/>
    <property type="evidence" value="ECO:0007669"/>
    <property type="project" value="TreeGrafter"/>
</dbReference>
<keyword evidence="1" id="KW-1133">Transmembrane helix</keyword>
<dbReference type="InterPro" id="IPR001036">
    <property type="entry name" value="Acrflvin-R"/>
</dbReference>
<keyword evidence="1" id="KW-0472">Membrane</keyword>
<dbReference type="Proteomes" id="UP000319004">
    <property type="component" value="Chromosome"/>
</dbReference>
<dbReference type="EMBL" id="CP037423">
    <property type="protein sequence ID" value="QDV47938.1"/>
    <property type="molecule type" value="Genomic_DNA"/>
</dbReference>
<dbReference type="Gene3D" id="1.20.1640.10">
    <property type="entry name" value="Multidrug efflux transporter AcrB transmembrane domain"/>
    <property type="match status" value="2"/>
</dbReference>
<gene>
    <name evidence="2" type="primary">acrF_3</name>
    <name evidence="2" type="ORF">Enr13x_78500</name>
</gene>
<proteinExistence type="predicted"/>
<dbReference type="Gene3D" id="3.30.70.1320">
    <property type="entry name" value="Multidrug efflux transporter AcrB pore domain like"/>
    <property type="match status" value="1"/>
</dbReference>
<feature type="transmembrane region" description="Helical" evidence="1">
    <location>
        <begin position="392"/>
        <end position="415"/>
    </location>
</feature>
<feature type="transmembrane region" description="Helical" evidence="1">
    <location>
        <begin position="466"/>
        <end position="489"/>
    </location>
</feature>
<dbReference type="Pfam" id="PF00873">
    <property type="entry name" value="ACR_tran"/>
    <property type="match status" value="1"/>
</dbReference>
<dbReference type="SUPFAM" id="SSF82693">
    <property type="entry name" value="Multidrug efflux transporter AcrB pore domain, PN1, PN2, PC1 and PC2 subdomains"/>
    <property type="match status" value="2"/>
</dbReference>
<feature type="transmembrane region" description="Helical" evidence="1">
    <location>
        <begin position="889"/>
        <end position="908"/>
    </location>
</feature>
<feature type="transmembrane region" description="Helical" evidence="1">
    <location>
        <begin position="436"/>
        <end position="454"/>
    </location>
</feature>
<dbReference type="GO" id="GO:0042910">
    <property type="term" value="F:xenobiotic transmembrane transporter activity"/>
    <property type="evidence" value="ECO:0007669"/>
    <property type="project" value="TreeGrafter"/>
</dbReference>
<feature type="transmembrane region" description="Helical" evidence="1">
    <location>
        <begin position="862"/>
        <end position="882"/>
    </location>
</feature>
<feature type="transmembrane region" description="Helical" evidence="1">
    <location>
        <begin position="12"/>
        <end position="32"/>
    </location>
</feature>
<dbReference type="Gene3D" id="3.30.70.1440">
    <property type="entry name" value="Multidrug efflux transporter AcrB pore domain"/>
    <property type="match status" value="1"/>
</dbReference>
<organism evidence="2 3">
    <name type="scientific">Stieleria neptunia</name>
    <dbReference type="NCBI Taxonomy" id="2527979"/>
    <lineage>
        <taxon>Bacteria</taxon>
        <taxon>Pseudomonadati</taxon>
        <taxon>Planctomycetota</taxon>
        <taxon>Planctomycetia</taxon>
        <taxon>Pirellulales</taxon>
        <taxon>Pirellulaceae</taxon>
        <taxon>Stieleria</taxon>
    </lineage>
</organism>
<dbReference type="PRINTS" id="PR00702">
    <property type="entry name" value="ACRIFLAVINRP"/>
</dbReference>
<dbReference type="OrthoDB" id="9757876at2"/>
<accession>A0A518I4H9</accession>
<reference evidence="2 3" key="1">
    <citation type="submission" date="2019-03" db="EMBL/GenBank/DDBJ databases">
        <title>Deep-cultivation of Planctomycetes and their phenomic and genomic characterization uncovers novel biology.</title>
        <authorList>
            <person name="Wiegand S."/>
            <person name="Jogler M."/>
            <person name="Boedeker C."/>
            <person name="Pinto D."/>
            <person name="Vollmers J."/>
            <person name="Rivas-Marin E."/>
            <person name="Kohn T."/>
            <person name="Peeters S.H."/>
            <person name="Heuer A."/>
            <person name="Rast P."/>
            <person name="Oberbeckmann S."/>
            <person name="Bunk B."/>
            <person name="Jeske O."/>
            <person name="Meyerdierks A."/>
            <person name="Storesund J.E."/>
            <person name="Kallscheuer N."/>
            <person name="Luecker S."/>
            <person name="Lage O.M."/>
            <person name="Pohl T."/>
            <person name="Merkel B.J."/>
            <person name="Hornburger P."/>
            <person name="Mueller R.-W."/>
            <person name="Bruemmer F."/>
            <person name="Labrenz M."/>
            <person name="Spormann A.M."/>
            <person name="Op den Camp H."/>
            <person name="Overmann J."/>
            <person name="Amann R."/>
            <person name="Jetten M.S.M."/>
            <person name="Mascher T."/>
            <person name="Medema M.H."/>
            <person name="Devos D.P."/>
            <person name="Kaster A.-K."/>
            <person name="Ovreas L."/>
            <person name="Rohde M."/>
            <person name="Galperin M.Y."/>
            <person name="Jogler C."/>
        </authorList>
    </citation>
    <scope>NUCLEOTIDE SEQUENCE [LARGE SCALE GENOMIC DNA]</scope>
    <source>
        <strain evidence="2 3">Enr13</strain>
    </source>
</reference>
<name>A0A518I4H9_9BACT</name>
<dbReference type="RefSeq" id="WP_145391980.1">
    <property type="nucleotide sequence ID" value="NZ_CP037423.1"/>
</dbReference>
<feature type="transmembrane region" description="Helical" evidence="1">
    <location>
        <begin position="982"/>
        <end position="1006"/>
    </location>
</feature>
<dbReference type="Gene3D" id="3.30.2090.10">
    <property type="entry name" value="Multidrug efflux transporter AcrB TolC docking domain, DN and DC subdomains"/>
    <property type="match status" value="2"/>
</dbReference>